<dbReference type="InterPro" id="IPR046341">
    <property type="entry name" value="SET_dom_sf"/>
</dbReference>
<dbReference type="PROSITE" id="PS50280">
    <property type="entry name" value="SET"/>
    <property type="match status" value="1"/>
</dbReference>
<organism evidence="2 3">
    <name type="scientific">Oikopleura dioica</name>
    <name type="common">Tunicate</name>
    <dbReference type="NCBI Taxonomy" id="34765"/>
    <lineage>
        <taxon>Eukaryota</taxon>
        <taxon>Metazoa</taxon>
        <taxon>Chordata</taxon>
        <taxon>Tunicata</taxon>
        <taxon>Appendicularia</taxon>
        <taxon>Copelata</taxon>
        <taxon>Oikopleuridae</taxon>
        <taxon>Oikopleura</taxon>
    </lineage>
</organism>
<evidence type="ECO:0000313" key="3">
    <source>
        <dbReference type="Proteomes" id="UP001158576"/>
    </source>
</evidence>
<dbReference type="InterPro" id="IPR001214">
    <property type="entry name" value="SET_dom"/>
</dbReference>
<sequence length="446" mass="51267">MSFEELNTWLSSFDGFVSPNVATRDFRATGRGIVANENLRKFEKIFQIPQALIISGPRMLKNAEVLSIFSTSSVKVDISQVFILWLYLEIRKGKKSPFHTYLDSIPQRYWMGICVPEEVHPCIPKQTLATLRDEIVFCCIFSKKGSQMKGRINYTQFCHLYAIVKSRVVGVCGLVYNNKETEEIKWIEWGSPYDDAILCPVFDLLNNSCDSNASYSFDPSSKSMLVEMEEDIKAGSQVFICYGPKCDDVLFNNYGFVFKSGENQENSIRVFPEEVISELRQQGKQTCAQIDEKYQSLLRQIEDDATFHLAFDQMKLRRGNVDWNLWYFVVWMTGGSVEELSSIRSTLNFSSSSEAKQRVNALDVILAILRKRLNQLAETANAQAKLTLEIPDWYLKTLKTLRSSHNQLMTYWYDELVEERKNKRNHCEGESDPGQTGQALYQKISL</sequence>
<dbReference type="Gene3D" id="3.90.1410.10">
    <property type="entry name" value="set domain protein methyltransferase, domain 1"/>
    <property type="match status" value="1"/>
</dbReference>
<reference evidence="2 3" key="1">
    <citation type="submission" date="2021-04" db="EMBL/GenBank/DDBJ databases">
        <authorList>
            <person name="Bliznina A."/>
        </authorList>
    </citation>
    <scope>NUCLEOTIDE SEQUENCE [LARGE SCALE GENOMIC DNA]</scope>
</reference>
<dbReference type="InterPro" id="IPR050600">
    <property type="entry name" value="SETD3_SETD6_MTase"/>
</dbReference>
<dbReference type="CDD" id="cd10527">
    <property type="entry name" value="SET_LSMT"/>
    <property type="match status" value="1"/>
</dbReference>
<dbReference type="Proteomes" id="UP001158576">
    <property type="component" value="Chromosome XSR"/>
</dbReference>
<proteinExistence type="predicted"/>
<evidence type="ECO:0000313" key="2">
    <source>
        <dbReference type="EMBL" id="CAG5100470.1"/>
    </source>
</evidence>
<name>A0ABN7SN29_OIKDI</name>
<dbReference type="EMBL" id="OU015569">
    <property type="protein sequence ID" value="CAG5100470.1"/>
    <property type="molecule type" value="Genomic_DNA"/>
</dbReference>
<evidence type="ECO:0000259" key="1">
    <source>
        <dbReference type="PROSITE" id="PS50280"/>
    </source>
</evidence>
<dbReference type="PANTHER" id="PTHR13271">
    <property type="entry name" value="UNCHARACTERIZED PUTATIVE METHYLTRANSFERASE"/>
    <property type="match status" value="1"/>
</dbReference>
<protein>
    <submittedName>
        <fullName evidence="2">Oidioi.mRNA.OKI2018_I69.XSR.g17013.t1.cds</fullName>
    </submittedName>
</protein>
<dbReference type="Pfam" id="PF00856">
    <property type="entry name" value="SET"/>
    <property type="match status" value="1"/>
</dbReference>
<accession>A0ABN7SN29</accession>
<dbReference type="SUPFAM" id="SSF82199">
    <property type="entry name" value="SET domain"/>
    <property type="match status" value="1"/>
</dbReference>
<keyword evidence="3" id="KW-1185">Reference proteome</keyword>
<feature type="domain" description="SET" evidence="1">
    <location>
        <begin position="19"/>
        <end position="243"/>
    </location>
</feature>
<gene>
    <name evidence="2" type="ORF">OKIOD_LOCUS8571</name>
</gene>